<evidence type="ECO:0008006" key="4">
    <source>
        <dbReference type="Google" id="ProtNLM"/>
    </source>
</evidence>
<protein>
    <recommendedName>
        <fullName evidence="4">CxC3 like cysteine cluster domain-containing protein</fullName>
    </recommendedName>
</protein>
<sequence length="345" mass="39524">MQEGRLLQMKEPRAKYSHSHDERLLTSQKNINKRRHYAFLEPWLGNGLLLSSDRIKCLLELVSSDADVEIRFRPVLTISVCQSKENDANVTGEKVPPRFELGLPDSESGVLTITPWDRRRRALILMCAISGVVVTSKALIAVIRNNETEDNLAQNRLNYVDKQVNLIECQESFLHEEPKETKNAKLDWTRRTSEIHKDWASVKHNFLEAFVSSKSFGTSWCADCQAPLLQYYISCSNCPKKRCEKCDQAFHKSHPFHMQTLYKEEISRTLLPKEFIVSGQVVACDIPVPCFPVSFSCPTCDCLTAFSLTAGKRRIVIITERDIGRFDVHSCIFQSSRSYLLQDQY</sequence>
<organism evidence="2 3">
    <name type="scientific">Daphnia magna</name>
    <dbReference type="NCBI Taxonomy" id="35525"/>
    <lineage>
        <taxon>Eukaryota</taxon>
        <taxon>Metazoa</taxon>
        <taxon>Ecdysozoa</taxon>
        <taxon>Arthropoda</taxon>
        <taxon>Crustacea</taxon>
        <taxon>Branchiopoda</taxon>
        <taxon>Diplostraca</taxon>
        <taxon>Cladocera</taxon>
        <taxon>Anomopoda</taxon>
        <taxon>Daphniidae</taxon>
        <taxon>Daphnia</taxon>
    </lineage>
</organism>
<keyword evidence="3" id="KW-1185">Reference proteome</keyword>
<evidence type="ECO:0000313" key="3">
    <source>
        <dbReference type="Proteomes" id="UP000076858"/>
    </source>
</evidence>
<accession>A0A164MXD5</accession>
<dbReference type="Proteomes" id="UP000076858">
    <property type="component" value="Unassembled WGS sequence"/>
</dbReference>
<dbReference type="AlphaFoldDB" id="A0A164MXD5"/>
<name>A0A164MXD5_9CRUS</name>
<dbReference type="OrthoDB" id="8942143at2759"/>
<comment type="caution">
    <text evidence="2">The sequence shown here is derived from an EMBL/GenBank/DDBJ whole genome shotgun (WGS) entry which is preliminary data.</text>
</comment>
<evidence type="ECO:0000256" key="1">
    <source>
        <dbReference type="SAM" id="MobiDB-lite"/>
    </source>
</evidence>
<dbReference type="EMBL" id="LRGB01002925">
    <property type="protein sequence ID" value="KZS05457.1"/>
    <property type="molecule type" value="Genomic_DNA"/>
</dbReference>
<evidence type="ECO:0000313" key="2">
    <source>
        <dbReference type="EMBL" id="KZS05457.1"/>
    </source>
</evidence>
<feature type="region of interest" description="Disordered" evidence="1">
    <location>
        <begin position="1"/>
        <end position="21"/>
    </location>
</feature>
<reference evidence="2 3" key="1">
    <citation type="submission" date="2016-03" db="EMBL/GenBank/DDBJ databases">
        <title>EvidentialGene: Evidence-directed Construction of Genes on Genomes.</title>
        <authorList>
            <person name="Gilbert D.G."/>
            <person name="Choi J.-H."/>
            <person name="Mockaitis K."/>
            <person name="Colbourne J."/>
            <person name="Pfrender M."/>
        </authorList>
    </citation>
    <scope>NUCLEOTIDE SEQUENCE [LARGE SCALE GENOMIC DNA]</scope>
    <source>
        <strain evidence="2 3">Xinb3</strain>
        <tissue evidence="2">Complete organism</tissue>
    </source>
</reference>
<gene>
    <name evidence="2" type="ORF">APZ42_031343</name>
</gene>
<feature type="compositionally biased region" description="Basic and acidic residues" evidence="1">
    <location>
        <begin position="8"/>
        <end position="21"/>
    </location>
</feature>
<proteinExistence type="predicted"/>